<feature type="disulfide bond" evidence="1">
    <location>
        <begin position="123"/>
        <end position="129"/>
    </location>
</feature>
<feature type="transmembrane region" description="Helical" evidence="2">
    <location>
        <begin position="12"/>
        <end position="34"/>
    </location>
</feature>
<feature type="disulfide bond" evidence="1">
    <location>
        <begin position="265"/>
        <end position="277"/>
    </location>
</feature>
<gene>
    <name evidence="3" type="ORF">CYMTET_37181</name>
</gene>
<name>A0AAE0CEI2_9CHLO</name>
<evidence type="ECO:0008006" key="5">
    <source>
        <dbReference type="Google" id="ProtNLM"/>
    </source>
</evidence>
<feature type="disulfide bond" evidence="1">
    <location>
        <begin position="199"/>
        <end position="246"/>
    </location>
</feature>
<evidence type="ECO:0000256" key="2">
    <source>
        <dbReference type="SAM" id="Phobius"/>
    </source>
</evidence>
<feature type="disulfide bond" evidence="1">
    <location>
        <begin position="109"/>
        <end position="118"/>
    </location>
</feature>
<dbReference type="PRINTS" id="PR00347">
    <property type="entry name" value="THAUMATIN"/>
</dbReference>
<dbReference type="AlphaFoldDB" id="A0AAE0CEI2"/>
<feature type="disulfide bond" evidence="1">
    <location>
        <begin position="250"/>
        <end position="264"/>
    </location>
</feature>
<dbReference type="InterPro" id="IPR037176">
    <property type="entry name" value="Osmotin/thaumatin-like_sf"/>
</dbReference>
<organism evidence="3 4">
    <name type="scientific">Cymbomonas tetramitiformis</name>
    <dbReference type="NCBI Taxonomy" id="36881"/>
    <lineage>
        <taxon>Eukaryota</taxon>
        <taxon>Viridiplantae</taxon>
        <taxon>Chlorophyta</taxon>
        <taxon>Pyramimonadophyceae</taxon>
        <taxon>Pyramimonadales</taxon>
        <taxon>Pyramimonadaceae</taxon>
        <taxon>Cymbomonas</taxon>
    </lineage>
</organism>
<dbReference type="PANTHER" id="PTHR31013">
    <property type="entry name" value="THAUMATIN FAMILY PROTEIN-RELATED"/>
    <property type="match status" value="1"/>
</dbReference>
<evidence type="ECO:0000256" key="1">
    <source>
        <dbReference type="PIRSR" id="PIRSR002703-1"/>
    </source>
</evidence>
<keyword evidence="2" id="KW-0472">Membrane</keyword>
<keyword evidence="1" id="KW-1015">Disulfide bond</keyword>
<dbReference type="PIRSF" id="PIRSF002703">
    <property type="entry name" value="Thaumatin"/>
    <property type="match status" value="1"/>
</dbReference>
<evidence type="ECO:0000313" key="4">
    <source>
        <dbReference type="Proteomes" id="UP001190700"/>
    </source>
</evidence>
<dbReference type="Proteomes" id="UP001190700">
    <property type="component" value="Unassembled WGS sequence"/>
</dbReference>
<dbReference type="EMBL" id="LGRX02024752">
    <property type="protein sequence ID" value="KAK3253576.1"/>
    <property type="molecule type" value="Genomic_DNA"/>
</dbReference>
<accession>A0AAE0CEI2</accession>
<feature type="disulfide bond" evidence="1">
    <location>
        <begin position="191"/>
        <end position="299"/>
    </location>
</feature>
<dbReference type="Gene3D" id="2.60.110.10">
    <property type="entry name" value="Thaumatin"/>
    <property type="match status" value="1"/>
</dbReference>
<protein>
    <recommendedName>
        <fullName evidence="5">Thaumatin-like protein</fullName>
    </recommendedName>
</protein>
<feature type="disulfide bond" evidence="1">
    <location>
        <begin position="186"/>
        <end position="316"/>
    </location>
</feature>
<sequence>MTSSSGTNASWHRAVICFALSAAIVSLPLCILLVEKEHSSLGAVPDGTSRITVHNKCDFEIWVGTHGTGADGTAYSPGDGGFRLEPKFSTVLHVSKPWISGRIWGRTGCKENAQELTCETGDCNGQKQCKVSGEPPCTLVEMTLGAPNHGSKDIYDLSLVDGYNLPVEVVADNGINVEGTLPEYNCQKAKCANFDMSQCPPELTVLGSGGLTYCGSICFAASHKDRVLQAGPIGAYDDNMIDNVCCHCACGPRCGCDNPNSKHCCSPLAENPNGGVCRVSDWPNSTQGKAYPDIFESQCPDAYSWQFDDVKSLYRCLNASYQINFCP</sequence>
<dbReference type="SMART" id="SM00205">
    <property type="entry name" value="THN"/>
    <property type="match status" value="1"/>
</dbReference>
<proteinExistence type="predicted"/>
<dbReference type="Pfam" id="PF00314">
    <property type="entry name" value="Thaumatin"/>
    <property type="match status" value="1"/>
</dbReference>
<keyword evidence="2" id="KW-0812">Transmembrane</keyword>
<evidence type="ECO:0000313" key="3">
    <source>
        <dbReference type="EMBL" id="KAK3253576.1"/>
    </source>
</evidence>
<keyword evidence="2" id="KW-1133">Transmembrane helix</keyword>
<dbReference type="PROSITE" id="PS51367">
    <property type="entry name" value="THAUMATIN_2"/>
    <property type="match status" value="1"/>
</dbReference>
<dbReference type="PANTHER" id="PTHR31013:SF2">
    <property type="entry name" value="THAUMATIN-LIKE PROTEIN"/>
    <property type="match status" value="1"/>
</dbReference>
<keyword evidence="4" id="KW-1185">Reference proteome</keyword>
<comment type="caution">
    <text evidence="3">The sequence shown here is derived from an EMBL/GenBank/DDBJ whole genome shotgun (WGS) entry which is preliminary data.</text>
</comment>
<dbReference type="InterPro" id="IPR001938">
    <property type="entry name" value="Thaumatin"/>
</dbReference>
<feature type="disulfide bond" evidence="1">
    <location>
        <begin position="57"/>
        <end position="326"/>
    </location>
</feature>
<reference evidence="3 4" key="1">
    <citation type="journal article" date="2015" name="Genome Biol. Evol.">
        <title>Comparative Genomics of a Bacterivorous Green Alga Reveals Evolutionary Causalities and Consequences of Phago-Mixotrophic Mode of Nutrition.</title>
        <authorList>
            <person name="Burns J.A."/>
            <person name="Paasch A."/>
            <person name="Narechania A."/>
            <person name="Kim E."/>
        </authorList>
    </citation>
    <scope>NUCLEOTIDE SEQUENCE [LARGE SCALE GENOMIC DNA]</scope>
    <source>
        <strain evidence="3 4">PLY_AMNH</strain>
    </source>
</reference>
<dbReference type="SUPFAM" id="SSF49870">
    <property type="entry name" value="Osmotin, thaumatin-like protein"/>
    <property type="match status" value="1"/>
</dbReference>